<feature type="transmembrane region" description="Helical" evidence="4">
    <location>
        <begin position="37"/>
        <end position="56"/>
    </location>
</feature>
<comment type="caution">
    <text evidence="6">The sequence shown here is derived from an EMBL/GenBank/DDBJ whole genome shotgun (WGS) entry which is preliminary data.</text>
</comment>
<dbReference type="PROSITE" id="PS01124">
    <property type="entry name" value="HTH_ARAC_FAMILY_2"/>
    <property type="match status" value="1"/>
</dbReference>
<keyword evidence="4" id="KW-0472">Membrane</keyword>
<protein>
    <submittedName>
        <fullName evidence="6">Helix-turn-helix domain-containing protein</fullName>
    </submittedName>
</protein>
<dbReference type="InterPro" id="IPR018062">
    <property type="entry name" value="HTH_AraC-typ_CS"/>
</dbReference>
<dbReference type="SUPFAM" id="SSF46689">
    <property type="entry name" value="Homeodomain-like"/>
    <property type="match status" value="1"/>
</dbReference>
<dbReference type="PROSITE" id="PS00041">
    <property type="entry name" value="HTH_ARAC_FAMILY_1"/>
    <property type="match status" value="1"/>
</dbReference>
<evidence type="ECO:0000313" key="7">
    <source>
        <dbReference type="Proteomes" id="UP001595533"/>
    </source>
</evidence>
<reference evidence="7" key="1">
    <citation type="journal article" date="2019" name="Int. J. Syst. Evol. Microbiol.">
        <title>The Global Catalogue of Microorganisms (GCM) 10K type strain sequencing project: providing services to taxonomists for standard genome sequencing and annotation.</title>
        <authorList>
            <consortium name="The Broad Institute Genomics Platform"/>
            <consortium name="The Broad Institute Genome Sequencing Center for Infectious Disease"/>
            <person name="Wu L."/>
            <person name="Ma J."/>
        </authorList>
    </citation>
    <scope>NUCLEOTIDE SEQUENCE [LARGE SCALE GENOMIC DNA]</scope>
    <source>
        <strain evidence="7">KCTC 42953</strain>
    </source>
</reference>
<dbReference type="SMART" id="SM00342">
    <property type="entry name" value="HTH_ARAC"/>
    <property type="match status" value="1"/>
</dbReference>
<dbReference type="EMBL" id="JBHRTS010000002">
    <property type="protein sequence ID" value="MFC3193592.1"/>
    <property type="molecule type" value="Genomic_DNA"/>
</dbReference>
<dbReference type="InterPro" id="IPR018060">
    <property type="entry name" value="HTH_AraC"/>
</dbReference>
<dbReference type="RefSeq" id="WP_157892708.1">
    <property type="nucleotide sequence ID" value="NZ_JBHRTS010000002.1"/>
</dbReference>
<keyword evidence="4" id="KW-0812">Transmembrane</keyword>
<keyword evidence="3" id="KW-0804">Transcription</keyword>
<keyword evidence="7" id="KW-1185">Reference proteome</keyword>
<dbReference type="Proteomes" id="UP001595533">
    <property type="component" value="Unassembled WGS sequence"/>
</dbReference>
<organism evidence="6 7">
    <name type="scientific">Marinicella sediminis</name>
    <dbReference type="NCBI Taxonomy" id="1792834"/>
    <lineage>
        <taxon>Bacteria</taxon>
        <taxon>Pseudomonadati</taxon>
        <taxon>Pseudomonadota</taxon>
        <taxon>Gammaproteobacteria</taxon>
        <taxon>Lysobacterales</taxon>
        <taxon>Marinicellaceae</taxon>
        <taxon>Marinicella</taxon>
    </lineage>
</organism>
<sequence length="397" mass="44593">MSITLPGLFYLMALAQAVLLVGVLWSKSRPGEPGRILALLVAVMAYKLLEGVLLNSDGYTALPHLIDWLPGVALLLGPIFLAYVNRMSGGERWTVRQWLLHGLPFLLVFFWGVPGLLLPAEQKVAMYTAWQNNATGGVIPGRFVVLLVVIKCHLGSYLWTAWRQLAEVAKQAVSQTSDDSRWTVQWQKKLCLMLMGLEAFWVVLFLAQQWFGLATLDAVGQYWLLFMSGLVLLMGYWGLQHPHLILVSPSSNDDPSPATTQSGESLPMDATDKYRHSLLDEETAELMAREIHRSLADEQLYLQPSLNLDQLSNHLGIRKHLVSQVINQTLQTSFFALINGYRVNHAKAMIDDRHHSFTLERIAIESGFNNRVTFNKAFKASEGHSPSVYRKELRLAS</sequence>
<evidence type="ECO:0000256" key="4">
    <source>
        <dbReference type="SAM" id="Phobius"/>
    </source>
</evidence>
<evidence type="ECO:0000256" key="2">
    <source>
        <dbReference type="ARBA" id="ARBA00023125"/>
    </source>
</evidence>
<feature type="transmembrane region" description="Helical" evidence="4">
    <location>
        <begin position="6"/>
        <end position="25"/>
    </location>
</feature>
<keyword evidence="4" id="KW-1133">Transmembrane helix</keyword>
<evidence type="ECO:0000259" key="5">
    <source>
        <dbReference type="PROSITE" id="PS01124"/>
    </source>
</evidence>
<dbReference type="InterPro" id="IPR009057">
    <property type="entry name" value="Homeodomain-like_sf"/>
</dbReference>
<proteinExistence type="predicted"/>
<keyword evidence="1" id="KW-0805">Transcription regulation</keyword>
<evidence type="ECO:0000256" key="1">
    <source>
        <dbReference type="ARBA" id="ARBA00023015"/>
    </source>
</evidence>
<feature type="transmembrane region" description="Helical" evidence="4">
    <location>
        <begin position="139"/>
        <end position="160"/>
    </location>
</feature>
<feature type="transmembrane region" description="Helical" evidence="4">
    <location>
        <begin position="68"/>
        <end position="86"/>
    </location>
</feature>
<feature type="domain" description="HTH araC/xylS-type" evidence="5">
    <location>
        <begin position="285"/>
        <end position="392"/>
    </location>
</feature>
<accession>A0ABV7J8V2</accession>
<gene>
    <name evidence="6" type="ORF">ACFODZ_04960</name>
</gene>
<evidence type="ECO:0000256" key="3">
    <source>
        <dbReference type="ARBA" id="ARBA00023163"/>
    </source>
</evidence>
<keyword evidence="2" id="KW-0238">DNA-binding</keyword>
<dbReference type="Gene3D" id="1.10.10.60">
    <property type="entry name" value="Homeodomain-like"/>
    <property type="match status" value="1"/>
</dbReference>
<feature type="transmembrane region" description="Helical" evidence="4">
    <location>
        <begin position="190"/>
        <end position="210"/>
    </location>
</feature>
<dbReference type="PANTHER" id="PTHR43280:SF29">
    <property type="entry name" value="ARAC-FAMILY TRANSCRIPTIONAL REGULATOR"/>
    <property type="match status" value="1"/>
</dbReference>
<feature type="transmembrane region" description="Helical" evidence="4">
    <location>
        <begin position="222"/>
        <end position="239"/>
    </location>
</feature>
<dbReference type="Pfam" id="PF12833">
    <property type="entry name" value="HTH_18"/>
    <property type="match status" value="1"/>
</dbReference>
<evidence type="ECO:0000313" key="6">
    <source>
        <dbReference type="EMBL" id="MFC3193592.1"/>
    </source>
</evidence>
<feature type="transmembrane region" description="Helical" evidence="4">
    <location>
        <begin position="98"/>
        <end position="119"/>
    </location>
</feature>
<dbReference type="PANTHER" id="PTHR43280">
    <property type="entry name" value="ARAC-FAMILY TRANSCRIPTIONAL REGULATOR"/>
    <property type="match status" value="1"/>
</dbReference>
<name>A0ABV7J8V2_9GAMM</name>